<keyword evidence="1" id="KW-1133">Transmembrane helix</keyword>
<evidence type="ECO:0000256" key="1">
    <source>
        <dbReference type="SAM" id="Phobius"/>
    </source>
</evidence>
<feature type="transmembrane region" description="Helical" evidence="1">
    <location>
        <begin position="35"/>
        <end position="54"/>
    </location>
</feature>
<dbReference type="InterPro" id="IPR058247">
    <property type="entry name" value="DUF1453"/>
</dbReference>
<evidence type="ECO:0000313" key="3">
    <source>
        <dbReference type="Proteomes" id="UP000054099"/>
    </source>
</evidence>
<gene>
    <name evidence="2" type="ORF">AS030_03550</name>
</gene>
<dbReference type="Proteomes" id="UP000054099">
    <property type="component" value="Unassembled WGS sequence"/>
</dbReference>
<feature type="transmembrane region" description="Helical" evidence="1">
    <location>
        <begin position="100"/>
        <end position="120"/>
    </location>
</feature>
<feature type="transmembrane region" description="Helical" evidence="1">
    <location>
        <begin position="60"/>
        <end position="79"/>
    </location>
</feature>
<evidence type="ECO:0000313" key="2">
    <source>
        <dbReference type="EMBL" id="KSU84622.1"/>
    </source>
</evidence>
<name>A0A0V8JC61_9BACL</name>
<comment type="caution">
    <text evidence="2">The sequence shown here is derived from an EMBL/GenBank/DDBJ whole genome shotgun (WGS) entry which is preliminary data.</text>
</comment>
<accession>A0A0V8JC61</accession>
<keyword evidence="1" id="KW-0472">Membrane</keyword>
<dbReference type="Pfam" id="PF07301">
    <property type="entry name" value="DUF1453"/>
    <property type="match status" value="1"/>
</dbReference>
<dbReference type="OrthoDB" id="2595090at2"/>
<dbReference type="EMBL" id="LNQN01000001">
    <property type="protein sequence ID" value="KSU84622.1"/>
    <property type="molecule type" value="Genomic_DNA"/>
</dbReference>
<keyword evidence="1" id="KW-0812">Transmembrane</keyword>
<sequence>MHIQQMAIPLLVMAFVIYRRTQRTIGFQFFKPRRLIFRMILFTLIIIGFLANAALHPRTLFYAVPGILIGVVLVRYAALHSKFQWKNNELYYRTHKWIEATVLILFLGRFLYRFLILAGSSDWQSMQNMQYGQHFTTDPLTAFVFFILGTYYIGFNAYILKKGNGLKKEESPMHPEVL</sequence>
<proteinExistence type="predicted"/>
<dbReference type="AlphaFoldDB" id="A0A0V8JC61"/>
<feature type="transmembrane region" description="Helical" evidence="1">
    <location>
        <begin position="140"/>
        <end position="160"/>
    </location>
</feature>
<keyword evidence="3" id="KW-1185">Reference proteome</keyword>
<protein>
    <submittedName>
        <fullName evidence="2">Uncharacterized protein</fullName>
    </submittedName>
</protein>
<organism evidence="2 3">
    <name type="scientific">Fictibacillus enclensis</name>
    <dbReference type="NCBI Taxonomy" id="1017270"/>
    <lineage>
        <taxon>Bacteria</taxon>
        <taxon>Bacillati</taxon>
        <taxon>Bacillota</taxon>
        <taxon>Bacilli</taxon>
        <taxon>Bacillales</taxon>
        <taxon>Fictibacillaceae</taxon>
        <taxon>Fictibacillus</taxon>
    </lineage>
</organism>
<reference evidence="2 3" key="1">
    <citation type="journal article" date="2014" name="Antonie Van Leeuwenhoek">
        <title>Fictibacillus enclensis sp. nov., isolated from marine sediment.</title>
        <authorList>
            <person name="Dastager S.G."/>
            <person name="Mawlankar R."/>
            <person name="Srinivasan K."/>
            <person name="Tang S.K."/>
            <person name="Lee J.C."/>
            <person name="Ramana V.V."/>
            <person name="Shouche Y.S."/>
        </authorList>
    </citation>
    <scope>NUCLEOTIDE SEQUENCE [LARGE SCALE GENOMIC DNA]</scope>
    <source>
        <strain evidence="2 3">NIO-1003</strain>
    </source>
</reference>
<dbReference type="RefSeq" id="WP_061968453.1">
    <property type="nucleotide sequence ID" value="NZ_FMAV01000001.1"/>
</dbReference>